<name>A0A2U8I822_9GAMM</name>
<dbReference type="KEGG" id="fsm:CCS41_06995"/>
<protein>
    <submittedName>
        <fullName evidence="1">Uncharacterized protein</fullName>
    </submittedName>
</protein>
<organism evidence="1 2">
    <name type="scientific">Candidatus Fukatsuia symbiotica</name>
    <dbReference type="NCBI Taxonomy" id="1878942"/>
    <lineage>
        <taxon>Bacteria</taxon>
        <taxon>Pseudomonadati</taxon>
        <taxon>Pseudomonadota</taxon>
        <taxon>Gammaproteobacteria</taxon>
        <taxon>Enterobacterales</taxon>
        <taxon>Yersiniaceae</taxon>
        <taxon>Candidatus Fukatsuia</taxon>
    </lineage>
</organism>
<sequence>MKAIIFFIKIYVFKKRPNGVITGKIKKQKGDSGLFPNHRKYSLRKRTNQKVNWREKNHPPSRYLSLATMENIFVAGIQVYTHST</sequence>
<reference evidence="1 2" key="1">
    <citation type="submission" date="2017-05" db="EMBL/GenBank/DDBJ databases">
        <title>Genome sequence of Candidatus Fukatsuia symbiotica and Candidatus Hamiltonella defensa from Acyrthosiphon pisum strain 5D.</title>
        <authorList>
            <person name="Patel V.A."/>
            <person name="Chevignon G."/>
            <person name="Russell J.A."/>
            <person name="Oliver K.M."/>
        </authorList>
    </citation>
    <scope>NUCLEOTIDE SEQUENCE [LARGE SCALE GENOMIC DNA]</scope>
    <source>
        <strain evidence="1 2">5D</strain>
    </source>
</reference>
<evidence type="ECO:0000313" key="1">
    <source>
        <dbReference type="EMBL" id="AWK14275.1"/>
    </source>
</evidence>
<dbReference type="AlphaFoldDB" id="A0A2U8I822"/>
<keyword evidence="2" id="KW-1185">Reference proteome</keyword>
<proteinExistence type="predicted"/>
<evidence type="ECO:0000313" key="2">
    <source>
        <dbReference type="Proteomes" id="UP000261875"/>
    </source>
</evidence>
<gene>
    <name evidence="1" type="ORF">CCS41_06995</name>
</gene>
<accession>A0A2U8I822</accession>
<dbReference type="Proteomes" id="UP000261875">
    <property type="component" value="Chromosome"/>
</dbReference>
<dbReference type="EMBL" id="CP021659">
    <property type="protein sequence ID" value="AWK14275.1"/>
    <property type="molecule type" value="Genomic_DNA"/>
</dbReference>